<keyword evidence="5" id="KW-0698">rRNA processing</keyword>
<proteinExistence type="inferred from homology"/>
<evidence type="ECO:0000256" key="2">
    <source>
        <dbReference type="ARBA" id="ARBA00006916"/>
    </source>
</evidence>
<evidence type="ECO:0000256" key="5">
    <source>
        <dbReference type="ARBA" id="ARBA00022552"/>
    </source>
</evidence>
<feature type="region of interest" description="Disordered" evidence="8">
    <location>
        <begin position="102"/>
        <end position="121"/>
    </location>
</feature>
<feature type="region of interest" description="Disordered" evidence="8">
    <location>
        <begin position="1"/>
        <end position="28"/>
    </location>
</feature>
<evidence type="ECO:0000256" key="8">
    <source>
        <dbReference type="SAM" id="MobiDB-lite"/>
    </source>
</evidence>
<dbReference type="GO" id="GO:0030688">
    <property type="term" value="C:preribosome, small subunit precursor"/>
    <property type="evidence" value="ECO:0007669"/>
    <property type="project" value="TreeGrafter"/>
</dbReference>
<dbReference type="PANTHER" id="PTHR33911">
    <property type="entry name" value="RRNA-PROCESSING PROTEIN EFG1"/>
    <property type="match status" value="1"/>
</dbReference>
<dbReference type="Pfam" id="PF10153">
    <property type="entry name" value="Efg1"/>
    <property type="match status" value="1"/>
</dbReference>
<evidence type="ECO:0000313" key="9">
    <source>
        <dbReference type="EMBL" id="JAU06337.1"/>
    </source>
</evidence>
<dbReference type="PANTHER" id="PTHR33911:SF1">
    <property type="entry name" value="RRNA-PROCESSING PROTEIN EFG1"/>
    <property type="match status" value="1"/>
</dbReference>
<comment type="similarity">
    <text evidence="2">Belongs to the EFG1 family.</text>
</comment>
<comment type="subcellular location">
    <subcellularLocation>
        <location evidence="1">Nucleus</location>
        <location evidence="1">Nucleolus</location>
    </subcellularLocation>
</comment>
<accession>A0A1J3CEF0</accession>
<dbReference type="GO" id="GO:0000462">
    <property type="term" value="P:maturation of SSU-rRNA from tricistronic rRNA transcript (SSU-rRNA, 5.8S rRNA, LSU-rRNA)"/>
    <property type="evidence" value="ECO:0007669"/>
    <property type="project" value="TreeGrafter"/>
</dbReference>
<evidence type="ECO:0000256" key="7">
    <source>
        <dbReference type="ARBA" id="ARBA00023242"/>
    </source>
</evidence>
<keyword evidence="7" id="KW-0539">Nucleus</keyword>
<name>A0A1J3CEF0_NOCCA</name>
<gene>
    <name evidence="9" type="ORF">GA_TR14203_c0_g1_i1_g.44389</name>
</gene>
<evidence type="ECO:0000256" key="6">
    <source>
        <dbReference type="ARBA" id="ARBA00023054"/>
    </source>
</evidence>
<organism evidence="9">
    <name type="scientific">Noccaea caerulescens</name>
    <name type="common">Alpine penny-cress</name>
    <name type="synonym">Thlaspi caerulescens</name>
    <dbReference type="NCBI Taxonomy" id="107243"/>
    <lineage>
        <taxon>Eukaryota</taxon>
        <taxon>Viridiplantae</taxon>
        <taxon>Streptophyta</taxon>
        <taxon>Embryophyta</taxon>
        <taxon>Tracheophyta</taxon>
        <taxon>Spermatophyta</taxon>
        <taxon>Magnoliopsida</taxon>
        <taxon>eudicotyledons</taxon>
        <taxon>Gunneridae</taxon>
        <taxon>Pentapetalae</taxon>
        <taxon>rosids</taxon>
        <taxon>malvids</taxon>
        <taxon>Brassicales</taxon>
        <taxon>Brassicaceae</taxon>
        <taxon>Coluteocarpeae</taxon>
        <taxon>Noccaea</taxon>
    </lineage>
</organism>
<evidence type="ECO:0000256" key="1">
    <source>
        <dbReference type="ARBA" id="ARBA00004604"/>
    </source>
</evidence>
<dbReference type="GO" id="GO:0005730">
    <property type="term" value="C:nucleolus"/>
    <property type="evidence" value="ECO:0007669"/>
    <property type="project" value="UniProtKB-SubCell"/>
</dbReference>
<dbReference type="InterPro" id="IPR019310">
    <property type="entry name" value="Efg1"/>
</dbReference>
<evidence type="ECO:0000256" key="3">
    <source>
        <dbReference type="ARBA" id="ARBA00018689"/>
    </source>
</evidence>
<feature type="compositionally biased region" description="Basic and acidic residues" evidence="8">
    <location>
        <begin position="11"/>
        <end position="24"/>
    </location>
</feature>
<keyword evidence="6" id="KW-0175">Coiled coil</keyword>
<sequence>MPTGGLRSGLRRQDPVGDRKDYVLRRNPKKNQIRSIGRMIRKDLPPEVREALEKKLDDLKKQQDIHIRLAVERKIFLRNRKIRFFERRKIERRIRRLEKLQRNASGGHLHDAEIGGQLSKL</sequence>
<dbReference type="EMBL" id="GEVI01025983">
    <property type="protein sequence ID" value="JAU06337.1"/>
    <property type="molecule type" value="Transcribed_RNA"/>
</dbReference>
<evidence type="ECO:0000256" key="4">
    <source>
        <dbReference type="ARBA" id="ARBA00019827"/>
    </source>
</evidence>
<reference evidence="9" key="1">
    <citation type="submission" date="2016-07" db="EMBL/GenBank/DDBJ databases">
        <title>De novo transcriptome assembly of four accessions of the metal hyperaccumulator plant Noccaea caerulescens.</title>
        <authorList>
            <person name="Blande D."/>
            <person name="Halimaa P."/>
            <person name="Tervahauta A.I."/>
            <person name="Aarts M.G."/>
            <person name="Karenlampi S.O."/>
        </authorList>
    </citation>
    <scope>NUCLEOTIDE SEQUENCE</scope>
</reference>
<dbReference type="InterPro" id="IPR050786">
    <property type="entry name" value="EFG1_rRNA-proc"/>
</dbReference>
<protein>
    <recommendedName>
        <fullName evidence="3">rRNA-processing protein EFG1</fullName>
    </recommendedName>
    <alternativeName>
        <fullName evidence="4">rRNA-processing protein efg1</fullName>
    </alternativeName>
</protein>
<dbReference type="AlphaFoldDB" id="A0A1J3CEF0"/>